<dbReference type="EMBL" id="CACRXK020001679">
    <property type="protein sequence ID" value="CAB3990549.1"/>
    <property type="molecule type" value="Genomic_DNA"/>
</dbReference>
<keyword evidence="2" id="KW-1185">Reference proteome</keyword>
<evidence type="ECO:0000313" key="2">
    <source>
        <dbReference type="Proteomes" id="UP001152795"/>
    </source>
</evidence>
<gene>
    <name evidence="1" type="ORF">PACLA_8A020606</name>
</gene>
<protein>
    <submittedName>
        <fullName evidence="1">Uncharacterized protein</fullName>
    </submittedName>
</protein>
<dbReference type="Proteomes" id="UP001152795">
    <property type="component" value="Unassembled WGS sequence"/>
</dbReference>
<evidence type="ECO:0000313" key="1">
    <source>
        <dbReference type="EMBL" id="CAB3990549.1"/>
    </source>
</evidence>
<dbReference type="AlphaFoldDB" id="A0A7D9DQ19"/>
<sequence>MKFTAFLNGELNNAAKYLSSFANVCHADCTVLDGKFGTSPDCTWKPWVYEDRVAVAKQVTKFKSKLPNVTKQSQRSKITQFIAGKHSRQEFLPIIGKLCDKTYLEPLHLKNNAVKHLHALFLRLAISISNLPAKLNNVSEFPENCAMSRYMKAMHGQVNATQLNKRLERWLLDGRARDKDFSYCLTGKDSKLVLHGFMFLISAIKGDSEDLRLLCKLMFLAFLATKLRDCVAYFSMYHLTEENLLKLPSLAKDYFTAVALFSGHTGVSPTVWSIGYLVPVHTKWLFDKFGTGLGINAMQGREAKHVQIASYTKNSLFKQCWYQVFRHDYISKVWLLLRQPSLLAYHQARGTLIPPRVLRDPEHYCYCGFTKDAGKDACFYCDHSLMTEIRSVAQQKPTKVCLKYMS</sequence>
<comment type="caution">
    <text evidence="1">The sequence shown here is derived from an EMBL/GenBank/DDBJ whole genome shotgun (WGS) entry which is preliminary data.</text>
</comment>
<accession>A0A7D9DQ19</accession>
<reference evidence="1" key="1">
    <citation type="submission" date="2020-04" db="EMBL/GenBank/DDBJ databases">
        <authorList>
            <person name="Alioto T."/>
            <person name="Alioto T."/>
            <person name="Gomez Garrido J."/>
        </authorList>
    </citation>
    <scope>NUCLEOTIDE SEQUENCE</scope>
    <source>
        <strain evidence="1">A484AB</strain>
    </source>
</reference>
<dbReference type="OrthoDB" id="5982767at2759"/>
<name>A0A7D9DQ19_PARCT</name>
<proteinExistence type="predicted"/>
<organism evidence="1 2">
    <name type="scientific">Paramuricea clavata</name>
    <name type="common">Red gorgonian</name>
    <name type="synonym">Violescent sea-whip</name>
    <dbReference type="NCBI Taxonomy" id="317549"/>
    <lineage>
        <taxon>Eukaryota</taxon>
        <taxon>Metazoa</taxon>
        <taxon>Cnidaria</taxon>
        <taxon>Anthozoa</taxon>
        <taxon>Octocorallia</taxon>
        <taxon>Malacalcyonacea</taxon>
        <taxon>Plexauridae</taxon>
        <taxon>Paramuricea</taxon>
    </lineage>
</organism>